<protein>
    <submittedName>
        <fullName evidence="3">Reverse transcriptase domain-containing protein</fullName>
    </submittedName>
</protein>
<reference evidence="1 2" key="2">
    <citation type="submission" date="2018-11" db="EMBL/GenBank/DDBJ databases">
        <authorList>
            <consortium name="Pathogen Informatics"/>
        </authorList>
    </citation>
    <scope>NUCLEOTIDE SEQUENCE [LARGE SCALE GENOMIC DNA]</scope>
    <source>
        <strain evidence="1">Dakar</strain>
        <strain evidence="2">Dakar, Senegal</strain>
    </source>
</reference>
<gene>
    <name evidence="1" type="ORF">SCUD_LOCUS18798</name>
</gene>
<dbReference type="EMBL" id="UZAK01041540">
    <property type="protein sequence ID" value="VDP67048.1"/>
    <property type="molecule type" value="Genomic_DNA"/>
</dbReference>
<organism evidence="3">
    <name type="scientific">Schistosoma curassoni</name>
    <dbReference type="NCBI Taxonomy" id="6186"/>
    <lineage>
        <taxon>Eukaryota</taxon>
        <taxon>Metazoa</taxon>
        <taxon>Spiralia</taxon>
        <taxon>Lophotrochozoa</taxon>
        <taxon>Platyhelminthes</taxon>
        <taxon>Trematoda</taxon>
        <taxon>Digenea</taxon>
        <taxon>Strigeidida</taxon>
        <taxon>Schistosomatoidea</taxon>
        <taxon>Schistosomatidae</taxon>
        <taxon>Schistosoma</taxon>
    </lineage>
</organism>
<sequence>MKTSTSQGKHGIQWTSQNQLEDLNFTDDISLLSYTHQQIQMKTTSVSEASASVGFQQSVAEQDERFSRRLTSKSTGWIP</sequence>
<dbReference type="Proteomes" id="UP000279833">
    <property type="component" value="Unassembled WGS sequence"/>
</dbReference>
<accession>A0A183KUQ6</accession>
<proteinExistence type="predicted"/>
<dbReference type="WBParaSite" id="SCUD_0001880101-mRNA-1">
    <property type="protein sequence ID" value="SCUD_0001880101-mRNA-1"/>
    <property type="gene ID" value="SCUD_0001880101"/>
</dbReference>
<keyword evidence="2" id="KW-1185">Reference proteome</keyword>
<evidence type="ECO:0000313" key="2">
    <source>
        <dbReference type="Proteomes" id="UP000279833"/>
    </source>
</evidence>
<name>A0A183KUQ6_9TREM</name>
<evidence type="ECO:0000313" key="3">
    <source>
        <dbReference type="WBParaSite" id="SCUD_0001880101-mRNA-1"/>
    </source>
</evidence>
<reference evidence="3" key="1">
    <citation type="submission" date="2016-06" db="UniProtKB">
        <authorList>
            <consortium name="WormBaseParasite"/>
        </authorList>
    </citation>
    <scope>IDENTIFICATION</scope>
</reference>
<dbReference type="AlphaFoldDB" id="A0A183KUQ6"/>
<evidence type="ECO:0000313" key="1">
    <source>
        <dbReference type="EMBL" id="VDP67048.1"/>
    </source>
</evidence>